<proteinExistence type="predicted"/>
<dbReference type="AlphaFoldDB" id="A0A1G2HH41"/>
<feature type="transmembrane region" description="Helical" evidence="1">
    <location>
        <begin position="69"/>
        <end position="88"/>
    </location>
</feature>
<feature type="transmembrane region" description="Helical" evidence="1">
    <location>
        <begin position="43"/>
        <end position="62"/>
    </location>
</feature>
<evidence type="ECO:0000256" key="1">
    <source>
        <dbReference type="SAM" id="Phobius"/>
    </source>
</evidence>
<organism evidence="2 3">
    <name type="scientific">Candidatus Spechtbacteria bacterium RIFCSPLOWO2_02_FULL_38_8</name>
    <dbReference type="NCBI Taxonomy" id="1802164"/>
    <lineage>
        <taxon>Bacteria</taxon>
        <taxon>Candidatus Spechtiibacteriota</taxon>
    </lineage>
</organism>
<reference evidence="2 3" key="1">
    <citation type="journal article" date="2016" name="Nat. Commun.">
        <title>Thousands of microbial genomes shed light on interconnected biogeochemical processes in an aquifer system.</title>
        <authorList>
            <person name="Anantharaman K."/>
            <person name="Brown C.T."/>
            <person name="Hug L.A."/>
            <person name="Sharon I."/>
            <person name="Castelle C.J."/>
            <person name="Probst A.J."/>
            <person name="Thomas B.C."/>
            <person name="Singh A."/>
            <person name="Wilkins M.J."/>
            <person name="Karaoz U."/>
            <person name="Brodie E.L."/>
            <person name="Williams K.H."/>
            <person name="Hubbard S.S."/>
            <person name="Banfield J.F."/>
        </authorList>
    </citation>
    <scope>NUCLEOTIDE SEQUENCE [LARGE SCALE GENOMIC DNA]</scope>
</reference>
<feature type="transmembrane region" description="Helical" evidence="1">
    <location>
        <begin position="176"/>
        <end position="196"/>
    </location>
</feature>
<dbReference type="Proteomes" id="UP000178509">
    <property type="component" value="Unassembled WGS sequence"/>
</dbReference>
<gene>
    <name evidence="2" type="ORF">A3H51_00230</name>
</gene>
<dbReference type="STRING" id="1802164.A3H51_00230"/>
<evidence type="ECO:0000313" key="3">
    <source>
        <dbReference type="Proteomes" id="UP000178509"/>
    </source>
</evidence>
<feature type="transmembrane region" description="Helical" evidence="1">
    <location>
        <begin position="146"/>
        <end position="164"/>
    </location>
</feature>
<sequence length="210" mass="23473">MARTQKISKVKNKSPAKMRVISIFLFAIMVLISIGSLAPWRKIGLLMIFGYWFVDSVGKGWLSKRDSETLRFIYFSIFIIPMLYFLVFKIAGRDVFSADLMLIALTALVAYLFRLSLTVDYGTSMIFGPVQNPTEKARAKFRKTSFKALVSAFGITALAMSSLWGGDAFFNRSVSAHIFATILVVLTFCGLVLNRIKFNKHQAAKQGGAK</sequence>
<protein>
    <submittedName>
        <fullName evidence="2">Uncharacterized protein</fullName>
    </submittedName>
</protein>
<feature type="transmembrane region" description="Helical" evidence="1">
    <location>
        <begin position="100"/>
        <end position="117"/>
    </location>
</feature>
<accession>A0A1G2HH41</accession>
<name>A0A1G2HH41_9BACT</name>
<keyword evidence="1" id="KW-1133">Transmembrane helix</keyword>
<keyword evidence="1" id="KW-0472">Membrane</keyword>
<feature type="transmembrane region" description="Helical" evidence="1">
    <location>
        <begin position="20"/>
        <end position="37"/>
    </location>
</feature>
<keyword evidence="1" id="KW-0812">Transmembrane</keyword>
<dbReference type="EMBL" id="MHOJ01000035">
    <property type="protein sequence ID" value="OGZ61816.1"/>
    <property type="molecule type" value="Genomic_DNA"/>
</dbReference>
<comment type="caution">
    <text evidence="2">The sequence shown here is derived from an EMBL/GenBank/DDBJ whole genome shotgun (WGS) entry which is preliminary data.</text>
</comment>
<evidence type="ECO:0000313" key="2">
    <source>
        <dbReference type="EMBL" id="OGZ61816.1"/>
    </source>
</evidence>